<gene>
    <name evidence="7" type="ORF">PVAND_012084</name>
</gene>
<organism evidence="7 8">
    <name type="scientific">Polypedilum vanderplanki</name>
    <name type="common">Sleeping chironomid midge</name>
    <dbReference type="NCBI Taxonomy" id="319348"/>
    <lineage>
        <taxon>Eukaryota</taxon>
        <taxon>Metazoa</taxon>
        <taxon>Ecdysozoa</taxon>
        <taxon>Arthropoda</taxon>
        <taxon>Hexapoda</taxon>
        <taxon>Insecta</taxon>
        <taxon>Pterygota</taxon>
        <taxon>Neoptera</taxon>
        <taxon>Endopterygota</taxon>
        <taxon>Diptera</taxon>
        <taxon>Nematocera</taxon>
        <taxon>Chironomoidea</taxon>
        <taxon>Chironomidae</taxon>
        <taxon>Chironominae</taxon>
        <taxon>Polypedilum</taxon>
        <taxon>Polypedilum</taxon>
    </lineage>
</organism>
<feature type="domain" description="NADP-dependent oxidoreductase" evidence="6">
    <location>
        <begin position="17"/>
        <end position="254"/>
    </location>
</feature>
<dbReference type="PROSITE" id="PS00798">
    <property type="entry name" value="ALDOKETO_REDUCTASE_1"/>
    <property type="match status" value="1"/>
</dbReference>
<evidence type="ECO:0000256" key="2">
    <source>
        <dbReference type="ARBA" id="ARBA00022857"/>
    </source>
</evidence>
<dbReference type="PIRSF" id="PIRSF000097">
    <property type="entry name" value="AKR"/>
    <property type="match status" value="1"/>
</dbReference>
<dbReference type="InterPro" id="IPR018170">
    <property type="entry name" value="Aldo/ket_reductase_CS"/>
</dbReference>
<sequence>MMCEVFTLNTGHKIPMIGLGTYLIQGTDQTLKVIDEALKAGYRLFDTAHMYNNERYLGNAFKTLLPKHNLRREDIFITTKFVPSTSYKNEEDYLALVQESLTNLQTSYLDMIAWKALSKFKEQGLIRSIGVSNFLIRHLEELKKECEVVPALNQVEYHPKCYDFELLQYCKDNGILMQAYSSLGTSSNRSLRNDKTVVNISKNYSKSASQILLKWALKRNVGIIPKASSKNHLEQNMDMNFDIFEDDMKILDSMRGSYDERLDWDPNSVI</sequence>
<dbReference type="OrthoDB" id="416253at2759"/>
<dbReference type="Proteomes" id="UP001107558">
    <property type="component" value="Chromosome 1"/>
</dbReference>
<comment type="caution">
    <text evidence="7">The sequence shown here is derived from an EMBL/GenBank/DDBJ whole genome shotgun (WGS) entry which is preliminary data.</text>
</comment>
<comment type="similarity">
    <text evidence="1">Belongs to the aldo/keto reductase family.</text>
</comment>
<evidence type="ECO:0000259" key="6">
    <source>
        <dbReference type="Pfam" id="PF00248"/>
    </source>
</evidence>
<dbReference type="PROSITE" id="PS00062">
    <property type="entry name" value="ALDOKETO_REDUCTASE_2"/>
    <property type="match status" value="1"/>
</dbReference>
<feature type="active site" description="Proton donor" evidence="4">
    <location>
        <position position="51"/>
    </location>
</feature>
<dbReference type="GO" id="GO:0016616">
    <property type="term" value="F:oxidoreductase activity, acting on the CH-OH group of donors, NAD or NADP as acceptor"/>
    <property type="evidence" value="ECO:0007669"/>
    <property type="project" value="UniProtKB-ARBA"/>
</dbReference>
<reference evidence="7" key="1">
    <citation type="submission" date="2021-03" db="EMBL/GenBank/DDBJ databases">
        <title>Chromosome level genome of the anhydrobiotic midge Polypedilum vanderplanki.</title>
        <authorList>
            <person name="Yoshida Y."/>
            <person name="Kikawada T."/>
            <person name="Gusev O."/>
        </authorList>
    </citation>
    <scope>NUCLEOTIDE SEQUENCE</scope>
    <source>
        <strain evidence="7">NIAS01</strain>
        <tissue evidence="7">Whole body or cell culture</tissue>
    </source>
</reference>
<dbReference type="PANTHER" id="PTHR43827:SF3">
    <property type="entry name" value="NADP-DEPENDENT OXIDOREDUCTASE DOMAIN-CONTAINING PROTEIN"/>
    <property type="match status" value="1"/>
</dbReference>
<evidence type="ECO:0000256" key="3">
    <source>
        <dbReference type="ARBA" id="ARBA00023002"/>
    </source>
</evidence>
<evidence type="ECO:0000313" key="8">
    <source>
        <dbReference type="Proteomes" id="UP001107558"/>
    </source>
</evidence>
<dbReference type="Pfam" id="PF00248">
    <property type="entry name" value="Aldo_ket_red"/>
    <property type="match status" value="1"/>
</dbReference>
<protein>
    <recommendedName>
        <fullName evidence="6">NADP-dependent oxidoreductase domain-containing protein</fullName>
    </recommendedName>
</protein>
<keyword evidence="8" id="KW-1185">Reference proteome</keyword>
<dbReference type="SUPFAM" id="SSF51430">
    <property type="entry name" value="NAD(P)-linked oxidoreductase"/>
    <property type="match status" value="1"/>
</dbReference>
<dbReference type="EMBL" id="JADBJN010000001">
    <property type="protein sequence ID" value="KAG5682751.1"/>
    <property type="molecule type" value="Genomic_DNA"/>
</dbReference>
<dbReference type="PRINTS" id="PR00069">
    <property type="entry name" value="ALDKETRDTASE"/>
</dbReference>
<dbReference type="PANTHER" id="PTHR43827">
    <property type="entry name" value="2,5-DIKETO-D-GLUCONIC ACID REDUCTASE"/>
    <property type="match status" value="1"/>
</dbReference>
<evidence type="ECO:0000256" key="1">
    <source>
        <dbReference type="ARBA" id="ARBA00007905"/>
    </source>
</evidence>
<accession>A0A9J6CLN3</accession>
<evidence type="ECO:0000256" key="5">
    <source>
        <dbReference type="PIRSR" id="PIRSR000097-3"/>
    </source>
</evidence>
<dbReference type="FunFam" id="3.20.20.100:FF:000002">
    <property type="entry name" value="2,5-diketo-D-gluconic acid reductase A"/>
    <property type="match status" value="1"/>
</dbReference>
<feature type="site" description="Lowers pKa of active site Tyr" evidence="5">
    <location>
        <position position="80"/>
    </location>
</feature>
<keyword evidence="3" id="KW-0560">Oxidoreductase</keyword>
<keyword evidence="2" id="KW-0521">NADP</keyword>
<name>A0A9J6CLN3_POLVA</name>
<dbReference type="Gene3D" id="3.20.20.100">
    <property type="entry name" value="NADP-dependent oxidoreductase domain"/>
    <property type="match status" value="2"/>
</dbReference>
<dbReference type="AlphaFoldDB" id="A0A9J6CLN3"/>
<evidence type="ECO:0000313" key="7">
    <source>
        <dbReference type="EMBL" id="KAG5682751.1"/>
    </source>
</evidence>
<evidence type="ECO:0000256" key="4">
    <source>
        <dbReference type="PIRSR" id="PIRSR000097-1"/>
    </source>
</evidence>
<proteinExistence type="inferred from homology"/>
<dbReference type="InterPro" id="IPR023210">
    <property type="entry name" value="NADP_OxRdtase_dom"/>
</dbReference>
<dbReference type="InterPro" id="IPR036812">
    <property type="entry name" value="NAD(P)_OxRdtase_dom_sf"/>
</dbReference>
<dbReference type="InterPro" id="IPR020471">
    <property type="entry name" value="AKR"/>
</dbReference>